<name>A0A9W9XQD1_9EURO</name>
<reference evidence="1" key="2">
    <citation type="journal article" date="2023" name="IMA Fungus">
        <title>Comparative genomic study of the Penicillium genus elucidates a diverse pangenome and 15 lateral gene transfer events.</title>
        <authorList>
            <person name="Petersen C."/>
            <person name="Sorensen T."/>
            <person name="Nielsen M.R."/>
            <person name="Sondergaard T.E."/>
            <person name="Sorensen J.L."/>
            <person name="Fitzpatrick D.A."/>
            <person name="Frisvad J.C."/>
            <person name="Nielsen K.L."/>
        </authorList>
    </citation>
    <scope>NUCLEOTIDE SEQUENCE</scope>
    <source>
        <strain evidence="1">IBT 29495</strain>
    </source>
</reference>
<evidence type="ECO:0000313" key="2">
    <source>
        <dbReference type="Proteomes" id="UP001149954"/>
    </source>
</evidence>
<dbReference type="CDD" id="cd12148">
    <property type="entry name" value="fungal_TF_MHR"/>
    <property type="match status" value="1"/>
</dbReference>
<sequence length="156" mass="17504">MSSTTAAKTWWSSLQLTHNRQTSFALGRPDSLGPDEYHTQEIPGNLGPFEGDHATSSLHVLQVVPCMVKLARIMRKVSLGLYSLPCPLREELSRSTELDAQLDYWFQSIPCHLKPENTTAQVSPLKRTGASFVKKQSVVLMTRTKNPVFFILRDSC</sequence>
<keyword evidence="2" id="KW-1185">Reference proteome</keyword>
<dbReference type="AlphaFoldDB" id="A0A9W9XQD1"/>
<dbReference type="OrthoDB" id="4348429at2759"/>
<evidence type="ECO:0000313" key="1">
    <source>
        <dbReference type="EMBL" id="KAJ5497241.1"/>
    </source>
</evidence>
<protein>
    <submittedName>
        <fullName evidence="1">Uncharacterized protein</fullName>
    </submittedName>
</protein>
<dbReference type="EMBL" id="JAPWDS010000005">
    <property type="protein sequence ID" value="KAJ5497241.1"/>
    <property type="molecule type" value="Genomic_DNA"/>
</dbReference>
<accession>A0A9W9XQD1</accession>
<reference evidence="1" key="1">
    <citation type="submission" date="2022-12" db="EMBL/GenBank/DDBJ databases">
        <authorList>
            <person name="Petersen C."/>
        </authorList>
    </citation>
    <scope>NUCLEOTIDE SEQUENCE</scope>
    <source>
        <strain evidence="1">IBT 29495</strain>
    </source>
</reference>
<organism evidence="1 2">
    <name type="scientific">Penicillium fimorum</name>
    <dbReference type="NCBI Taxonomy" id="1882269"/>
    <lineage>
        <taxon>Eukaryota</taxon>
        <taxon>Fungi</taxon>
        <taxon>Dikarya</taxon>
        <taxon>Ascomycota</taxon>
        <taxon>Pezizomycotina</taxon>
        <taxon>Eurotiomycetes</taxon>
        <taxon>Eurotiomycetidae</taxon>
        <taxon>Eurotiales</taxon>
        <taxon>Aspergillaceae</taxon>
        <taxon>Penicillium</taxon>
    </lineage>
</organism>
<proteinExistence type="predicted"/>
<dbReference type="Proteomes" id="UP001149954">
    <property type="component" value="Unassembled WGS sequence"/>
</dbReference>
<comment type="caution">
    <text evidence="1">The sequence shown here is derived from an EMBL/GenBank/DDBJ whole genome shotgun (WGS) entry which is preliminary data.</text>
</comment>
<gene>
    <name evidence="1" type="ORF">N7463_009228</name>
</gene>